<organism evidence="2">
    <name type="scientific">Promethearchaeum syntrophicum</name>
    <dbReference type="NCBI Taxonomy" id="2594042"/>
    <lineage>
        <taxon>Archaea</taxon>
        <taxon>Promethearchaeati</taxon>
        <taxon>Promethearchaeota</taxon>
        <taxon>Promethearchaeia</taxon>
        <taxon>Promethearchaeales</taxon>
        <taxon>Promethearchaeaceae</taxon>
        <taxon>Promethearchaeum</taxon>
    </lineage>
</organism>
<dbReference type="AlphaFoldDB" id="A0A5B9DF06"/>
<dbReference type="Pfam" id="PF01797">
    <property type="entry name" value="Y1_Tnp"/>
    <property type="match status" value="1"/>
</dbReference>
<gene>
    <name evidence="2" type="ORF">DSAG12_03552</name>
</gene>
<dbReference type="SUPFAM" id="SSF143422">
    <property type="entry name" value="Transposase IS200-like"/>
    <property type="match status" value="1"/>
</dbReference>
<dbReference type="OrthoDB" id="92826at2157"/>
<evidence type="ECO:0000313" key="2">
    <source>
        <dbReference type="EMBL" id="QEE17714.1"/>
    </source>
</evidence>
<name>A0A5B9DF06_9ARCH</name>
<sequence>MKLDRSNRAYSLLRYFLVLSTKDFEEIFDLKKHSQHLRQIIYLYFNPPEKEKKKKNVQLISTEVFSSYIEINFQGTPTLNLSEFIGVLKSTSARKFLQEFPESRTGKGLWSNDYLIFTREQFVKAHKDFYFASQKKK</sequence>
<dbReference type="EMBL" id="CP042905">
    <property type="protein sequence ID" value="QEE17714.1"/>
    <property type="molecule type" value="Genomic_DNA"/>
</dbReference>
<reference evidence="2" key="1">
    <citation type="journal article" date="2020" name="Nature">
        <title>Isolation of an archaeon at the prokaryote-eukaryote interface.</title>
        <authorList>
            <person name="Imachi H."/>
            <person name="Nobu M.K."/>
            <person name="Nakahara N."/>
            <person name="Morono Y."/>
            <person name="Ogawara M."/>
            <person name="Takaki Y."/>
            <person name="Takano Y."/>
            <person name="Uematsu K."/>
            <person name="Ikuta T."/>
            <person name="Ito M."/>
            <person name="Matsui Y."/>
            <person name="Miyazaki M."/>
            <person name="Murata K."/>
            <person name="Saito Y."/>
            <person name="Sakai S."/>
            <person name="Song C."/>
            <person name="Tasumi E."/>
            <person name="Yamanaka Y."/>
            <person name="Yamaguchi T."/>
            <person name="Kamagata Y."/>
            <person name="Tamaki H."/>
            <person name="Takai K."/>
        </authorList>
    </citation>
    <scope>NUCLEOTIDE SEQUENCE [LARGE SCALE GENOMIC DNA]</scope>
    <source>
        <strain evidence="2">MK-D1</strain>
    </source>
</reference>
<protein>
    <submittedName>
        <fullName evidence="2">Transposase IS200 like protein</fullName>
    </submittedName>
</protein>
<dbReference type="GO" id="GO:0003677">
    <property type="term" value="F:DNA binding"/>
    <property type="evidence" value="ECO:0007669"/>
    <property type="project" value="InterPro"/>
</dbReference>
<accession>A0A5B9DF06</accession>
<feature type="domain" description="Transposase IS200-like" evidence="1">
    <location>
        <begin position="11"/>
        <end position="121"/>
    </location>
</feature>
<dbReference type="PANTHER" id="PTHR33360">
    <property type="entry name" value="TRANSPOSASE FOR INSERTION SEQUENCE ELEMENT IS200"/>
    <property type="match status" value="1"/>
</dbReference>
<dbReference type="Gene3D" id="3.30.70.1290">
    <property type="entry name" value="Transposase IS200-like"/>
    <property type="match status" value="1"/>
</dbReference>
<evidence type="ECO:0000259" key="1">
    <source>
        <dbReference type="Pfam" id="PF01797"/>
    </source>
</evidence>
<dbReference type="GO" id="GO:0006313">
    <property type="term" value="P:DNA transposition"/>
    <property type="evidence" value="ECO:0007669"/>
    <property type="project" value="InterPro"/>
</dbReference>
<dbReference type="GO" id="GO:0004803">
    <property type="term" value="F:transposase activity"/>
    <property type="evidence" value="ECO:0007669"/>
    <property type="project" value="InterPro"/>
</dbReference>
<dbReference type="InterPro" id="IPR002686">
    <property type="entry name" value="Transposase_17"/>
</dbReference>
<dbReference type="InterPro" id="IPR036515">
    <property type="entry name" value="Transposase_17_sf"/>
</dbReference>
<dbReference type="PANTHER" id="PTHR33360:SF2">
    <property type="entry name" value="TRANSPOSASE FOR INSERTION SEQUENCE ELEMENT IS200"/>
    <property type="match status" value="1"/>
</dbReference>
<proteinExistence type="predicted"/>